<evidence type="ECO:0000256" key="5">
    <source>
        <dbReference type="ARBA" id="ARBA00022989"/>
    </source>
</evidence>
<dbReference type="FunFam" id="1.10.3730.20:FF:000001">
    <property type="entry name" value="Quaternary ammonium compound resistance transporter SugE"/>
    <property type="match status" value="1"/>
</dbReference>
<comment type="caution">
    <text evidence="9">The sequence shown here is derived from an EMBL/GenBank/DDBJ whole genome shotgun (WGS) entry which is preliminary data.</text>
</comment>
<accession>A0A147KFP4</accession>
<evidence type="ECO:0000313" key="9">
    <source>
        <dbReference type="EMBL" id="KUP96080.1"/>
    </source>
</evidence>
<dbReference type="EMBL" id="LGEM01000100">
    <property type="protein sequence ID" value="KUP96080.1"/>
    <property type="molecule type" value="Genomic_DNA"/>
</dbReference>
<evidence type="ECO:0000256" key="8">
    <source>
        <dbReference type="SAM" id="Phobius"/>
    </source>
</evidence>
<dbReference type="GO" id="GO:0022857">
    <property type="term" value="F:transmembrane transporter activity"/>
    <property type="evidence" value="ECO:0007669"/>
    <property type="project" value="InterPro"/>
</dbReference>
<keyword evidence="10" id="KW-1185">Reference proteome</keyword>
<dbReference type="InterPro" id="IPR045324">
    <property type="entry name" value="Small_multidrug_res"/>
</dbReference>
<dbReference type="InterPro" id="IPR037185">
    <property type="entry name" value="EmrE-like"/>
</dbReference>
<protein>
    <submittedName>
        <fullName evidence="9">Multidrug transporter</fullName>
    </submittedName>
</protein>
<name>A0A147KFP4_THECS</name>
<evidence type="ECO:0000256" key="4">
    <source>
        <dbReference type="ARBA" id="ARBA00022692"/>
    </source>
</evidence>
<keyword evidence="4 7" id="KW-0812">Transmembrane</keyword>
<evidence type="ECO:0000256" key="7">
    <source>
        <dbReference type="RuleBase" id="RU003942"/>
    </source>
</evidence>
<gene>
    <name evidence="9" type="ORF">AC529_14310</name>
</gene>
<evidence type="ECO:0000256" key="6">
    <source>
        <dbReference type="ARBA" id="ARBA00023136"/>
    </source>
</evidence>
<dbReference type="AlphaFoldDB" id="A0A147KFP4"/>
<comment type="similarity">
    <text evidence="7">Belongs to the drug/metabolite transporter (DMT) superfamily. Small multidrug resistance (SMR) (TC 2.A.7.1) family.</text>
</comment>
<comment type="subcellular location">
    <subcellularLocation>
        <location evidence="1 7">Cell membrane</location>
        <topology evidence="1 7">Multi-pass membrane protein</topology>
    </subcellularLocation>
</comment>
<dbReference type="PANTHER" id="PTHR30561:SF1">
    <property type="entry name" value="MULTIDRUG TRANSPORTER EMRE"/>
    <property type="match status" value="1"/>
</dbReference>
<dbReference type="Pfam" id="PF00893">
    <property type="entry name" value="Multi_Drug_Res"/>
    <property type="match status" value="1"/>
</dbReference>
<feature type="transmembrane region" description="Helical" evidence="8">
    <location>
        <begin position="86"/>
        <end position="106"/>
    </location>
</feature>
<dbReference type="PANTHER" id="PTHR30561">
    <property type="entry name" value="SMR FAMILY PROTON-DEPENDENT DRUG EFFLUX TRANSPORTER SUGE"/>
    <property type="match status" value="1"/>
</dbReference>
<reference evidence="10" key="1">
    <citation type="journal article" date="2017" name="Acta Aliment.">
        <title>Plant polysaccharide degrading enzyme system of Thermpbifida cellulosilytica TB100 revealed by de novo genome project data.</title>
        <authorList>
            <person name="Toth A."/>
            <person name="Baka E."/>
            <person name="Luzics S."/>
            <person name="Bata-Vidacs I."/>
            <person name="Nagy I."/>
            <person name="Balint B."/>
            <person name="Herceg R."/>
            <person name="Olasz F."/>
            <person name="Wilk T."/>
            <person name="Nagy T."/>
            <person name="Kriszt B."/>
            <person name="Nagy I."/>
            <person name="Kukolya J."/>
        </authorList>
    </citation>
    <scope>NUCLEOTIDE SEQUENCE [LARGE SCALE GENOMIC DNA]</scope>
    <source>
        <strain evidence="10">TB100</strain>
    </source>
</reference>
<evidence type="ECO:0000313" key="10">
    <source>
        <dbReference type="Proteomes" id="UP000074382"/>
    </source>
</evidence>
<proteinExistence type="inferred from homology"/>
<keyword evidence="6 8" id="KW-0472">Membrane</keyword>
<keyword evidence="2" id="KW-0813">Transport</keyword>
<dbReference type="InterPro" id="IPR000390">
    <property type="entry name" value="Small_drug/metabolite_transptr"/>
</dbReference>
<dbReference type="Gene3D" id="1.10.3730.20">
    <property type="match status" value="1"/>
</dbReference>
<dbReference type="PATRIC" id="fig|665004.4.peg.10"/>
<feature type="transmembrane region" description="Helical" evidence="8">
    <location>
        <begin position="29"/>
        <end position="50"/>
    </location>
</feature>
<sequence length="107" mass="11031">MQWLLLIGAILTEVTGTLSLRYSEGFTRPLPSVVALTCYGAAFYLLSLVLERGMGVGVAYGIWSALGVTLVALVGALFLGDTLTPVQVVGIVLVIAGVAALELGAAH</sequence>
<dbReference type="GO" id="GO:0005886">
    <property type="term" value="C:plasma membrane"/>
    <property type="evidence" value="ECO:0007669"/>
    <property type="project" value="UniProtKB-SubCell"/>
</dbReference>
<keyword evidence="5 8" id="KW-1133">Transmembrane helix</keyword>
<dbReference type="OrthoDB" id="3175079at2"/>
<feature type="transmembrane region" description="Helical" evidence="8">
    <location>
        <begin position="57"/>
        <end position="80"/>
    </location>
</feature>
<evidence type="ECO:0000256" key="3">
    <source>
        <dbReference type="ARBA" id="ARBA00022475"/>
    </source>
</evidence>
<evidence type="ECO:0000256" key="2">
    <source>
        <dbReference type="ARBA" id="ARBA00022448"/>
    </source>
</evidence>
<organism evidence="9 10">
    <name type="scientific">Thermobifida cellulosilytica TB100</name>
    <dbReference type="NCBI Taxonomy" id="665004"/>
    <lineage>
        <taxon>Bacteria</taxon>
        <taxon>Bacillati</taxon>
        <taxon>Actinomycetota</taxon>
        <taxon>Actinomycetes</taxon>
        <taxon>Streptosporangiales</taxon>
        <taxon>Nocardiopsidaceae</taxon>
        <taxon>Thermobifida</taxon>
    </lineage>
</organism>
<dbReference type="RefSeq" id="WP_068752884.1">
    <property type="nucleotide sequence ID" value="NZ_KQ950180.1"/>
</dbReference>
<dbReference type="Proteomes" id="UP000074382">
    <property type="component" value="Unassembled WGS sequence"/>
</dbReference>
<keyword evidence="3" id="KW-1003">Cell membrane</keyword>
<dbReference type="SUPFAM" id="SSF103481">
    <property type="entry name" value="Multidrug resistance efflux transporter EmrE"/>
    <property type="match status" value="1"/>
</dbReference>
<evidence type="ECO:0000256" key="1">
    <source>
        <dbReference type="ARBA" id="ARBA00004651"/>
    </source>
</evidence>